<keyword evidence="3" id="KW-1185">Reference proteome</keyword>
<feature type="compositionally biased region" description="Low complexity" evidence="1">
    <location>
        <begin position="64"/>
        <end position="74"/>
    </location>
</feature>
<comment type="caution">
    <text evidence="2">The sequence shown here is derived from an EMBL/GenBank/DDBJ whole genome shotgun (WGS) entry which is preliminary data.</text>
</comment>
<reference evidence="2 3" key="1">
    <citation type="submission" date="2021-06" db="EMBL/GenBank/DDBJ databases">
        <authorList>
            <person name="Palmer J.M."/>
        </authorList>
    </citation>
    <scope>NUCLEOTIDE SEQUENCE [LARGE SCALE GENOMIC DNA]</scope>
    <source>
        <strain evidence="2 3">AS_MEX2019</strain>
        <tissue evidence="2">Muscle</tissue>
    </source>
</reference>
<accession>A0ABV0ZF44</accession>
<evidence type="ECO:0000256" key="1">
    <source>
        <dbReference type="SAM" id="MobiDB-lite"/>
    </source>
</evidence>
<name>A0ABV0ZF44_9TELE</name>
<feature type="region of interest" description="Disordered" evidence="1">
    <location>
        <begin position="61"/>
        <end position="97"/>
    </location>
</feature>
<protein>
    <submittedName>
        <fullName evidence="2">Uncharacterized protein</fullName>
    </submittedName>
</protein>
<organism evidence="2 3">
    <name type="scientific">Ameca splendens</name>
    <dbReference type="NCBI Taxonomy" id="208324"/>
    <lineage>
        <taxon>Eukaryota</taxon>
        <taxon>Metazoa</taxon>
        <taxon>Chordata</taxon>
        <taxon>Craniata</taxon>
        <taxon>Vertebrata</taxon>
        <taxon>Euteleostomi</taxon>
        <taxon>Actinopterygii</taxon>
        <taxon>Neopterygii</taxon>
        <taxon>Teleostei</taxon>
        <taxon>Neoteleostei</taxon>
        <taxon>Acanthomorphata</taxon>
        <taxon>Ovalentaria</taxon>
        <taxon>Atherinomorphae</taxon>
        <taxon>Cyprinodontiformes</taxon>
        <taxon>Goodeidae</taxon>
        <taxon>Ameca</taxon>
    </lineage>
</organism>
<evidence type="ECO:0000313" key="3">
    <source>
        <dbReference type="Proteomes" id="UP001469553"/>
    </source>
</evidence>
<feature type="non-terminal residue" evidence="2">
    <location>
        <position position="1"/>
    </location>
</feature>
<sequence>VTSPQPRHSCSPVDLPPSLQAFCGSLVSFPRLASILLHYLFRNALWNPPPLQAKQTNYSFTRLPASSSPPTTSHFPPPPSVDHRTPPNGAGALRCAG</sequence>
<dbReference type="Proteomes" id="UP001469553">
    <property type="component" value="Unassembled WGS sequence"/>
</dbReference>
<evidence type="ECO:0000313" key="2">
    <source>
        <dbReference type="EMBL" id="MEQ2304382.1"/>
    </source>
</evidence>
<dbReference type="EMBL" id="JAHRIP010059137">
    <property type="protein sequence ID" value="MEQ2304382.1"/>
    <property type="molecule type" value="Genomic_DNA"/>
</dbReference>
<gene>
    <name evidence="2" type="ORF">AMECASPLE_026466</name>
</gene>
<proteinExistence type="predicted"/>